<feature type="domain" description="DUF4145" evidence="1">
    <location>
        <begin position="106"/>
        <end position="178"/>
    </location>
</feature>
<name>A0A6I1I5P3_9BURK</name>
<protein>
    <submittedName>
        <fullName evidence="2">DUF4145 domain-containing protein</fullName>
    </submittedName>
</protein>
<dbReference type="EMBL" id="WFLI01000003">
    <property type="protein sequence ID" value="KAB8066282.1"/>
    <property type="molecule type" value="Genomic_DNA"/>
</dbReference>
<dbReference type="Pfam" id="PF13643">
    <property type="entry name" value="DUF4145"/>
    <property type="match status" value="1"/>
</dbReference>
<comment type="caution">
    <text evidence="2">The sequence shown here is derived from an EMBL/GenBank/DDBJ whole genome shotgun (WGS) entry which is preliminary data.</text>
</comment>
<sequence length="226" mass="26030">MENYNYNMECPHCQRAITVSRERESNSVHVFNIDNPAGELGLYSVFILCPNKECQKITIKAKLSRTFKEFGYIQEKEELQTWNLVPEGKAKKFPDYIPTVIIKDYEEAFSIVELSPKASATLSRRALQGILRDFWKVKPQNLNMEIESIKDRVDGLTWDAIDSIRKIGNIGAHMEKDINIILDVDPEEAHLLISLIETLLTEWYVGRAERESRMKAIKATADSKKH</sequence>
<organism evidence="2 3">
    <name type="scientific">Janthinobacterium violaceinigrum</name>
    <dbReference type="NCBI Taxonomy" id="2654252"/>
    <lineage>
        <taxon>Bacteria</taxon>
        <taxon>Pseudomonadati</taxon>
        <taxon>Pseudomonadota</taxon>
        <taxon>Betaproteobacteria</taxon>
        <taxon>Burkholderiales</taxon>
        <taxon>Oxalobacteraceae</taxon>
        <taxon>Janthinobacterium</taxon>
    </lineage>
</organism>
<proteinExistence type="predicted"/>
<evidence type="ECO:0000313" key="3">
    <source>
        <dbReference type="Proteomes" id="UP000468717"/>
    </source>
</evidence>
<gene>
    <name evidence="2" type="ORF">GCN75_03565</name>
</gene>
<dbReference type="RefSeq" id="WP_152281381.1">
    <property type="nucleotide sequence ID" value="NZ_WFLI01000003.1"/>
</dbReference>
<evidence type="ECO:0000313" key="2">
    <source>
        <dbReference type="EMBL" id="KAB8066282.1"/>
    </source>
</evidence>
<keyword evidence="3" id="KW-1185">Reference proteome</keyword>
<dbReference type="InterPro" id="IPR025285">
    <property type="entry name" value="DUF4145"/>
</dbReference>
<dbReference type="Proteomes" id="UP000468717">
    <property type="component" value="Unassembled WGS sequence"/>
</dbReference>
<dbReference type="AlphaFoldDB" id="A0A6I1I5P3"/>
<evidence type="ECO:0000259" key="1">
    <source>
        <dbReference type="Pfam" id="PF13643"/>
    </source>
</evidence>
<reference evidence="2 3" key="1">
    <citation type="submission" date="2019-10" db="EMBL/GenBank/DDBJ databases">
        <title>Three novel species isolated from a subtropical stream in China.</title>
        <authorList>
            <person name="Lu H."/>
        </authorList>
    </citation>
    <scope>NUCLEOTIDE SEQUENCE [LARGE SCALE GENOMIC DNA]</scope>
    <source>
        <strain evidence="2 3">FT13W</strain>
    </source>
</reference>
<accession>A0A6I1I5P3</accession>